<dbReference type="InterPro" id="IPR011576">
    <property type="entry name" value="Pyridox_Oxase_N"/>
</dbReference>
<feature type="binding site" evidence="5">
    <location>
        <begin position="65"/>
        <end position="70"/>
    </location>
    <ligand>
        <name>FMN</name>
        <dbReference type="ChEBI" id="CHEBI:58210"/>
    </ligand>
</feature>
<proteinExistence type="inferred from homology"/>
<keyword evidence="2 5" id="KW-0285">Flavoprotein</keyword>
<dbReference type="HAMAP" id="MF_01629">
    <property type="entry name" value="PdxH"/>
    <property type="match status" value="1"/>
</dbReference>
<evidence type="ECO:0000256" key="5">
    <source>
        <dbReference type="HAMAP-Rule" id="MF_01629"/>
    </source>
</evidence>
<comment type="catalytic activity">
    <reaction evidence="5">
        <text>pyridoxamine 5'-phosphate + O2 + H2O = pyridoxal 5'-phosphate + H2O2 + NH4(+)</text>
        <dbReference type="Rhea" id="RHEA:15817"/>
        <dbReference type="ChEBI" id="CHEBI:15377"/>
        <dbReference type="ChEBI" id="CHEBI:15379"/>
        <dbReference type="ChEBI" id="CHEBI:16240"/>
        <dbReference type="ChEBI" id="CHEBI:28938"/>
        <dbReference type="ChEBI" id="CHEBI:58451"/>
        <dbReference type="ChEBI" id="CHEBI:597326"/>
        <dbReference type="EC" id="1.4.3.5"/>
    </reaction>
</comment>
<feature type="binding site" evidence="5">
    <location>
        <position position="87"/>
    </location>
    <ligand>
        <name>FMN</name>
        <dbReference type="ChEBI" id="CHEBI:58210"/>
    </ligand>
</feature>
<feature type="binding site" evidence="5">
    <location>
        <position position="188"/>
    </location>
    <ligand>
        <name>FMN</name>
        <dbReference type="ChEBI" id="CHEBI:58210"/>
    </ligand>
</feature>
<name>A0ABT7SMA9_9GAMM</name>
<accession>A0ABT7SMA9</accession>
<keyword evidence="4 5" id="KW-0560">Oxidoreductase</keyword>
<feature type="binding site" evidence="5">
    <location>
        <position position="70"/>
    </location>
    <ligand>
        <name>substrate</name>
    </ligand>
</feature>
<comment type="similarity">
    <text evidence="1 5">Belongs to the pyridoxamine 5'-phosphate oxidase family.</text>
</comment>
<keyword evidence="5" id="KW-0664">Pyridoxine biosynthesis</keyword>
<dbReference type="SUPFAM" id="SSF50475">
    <property type="entry name" value="FMN-binding split barrel"/>
    <property type="match status" value="1"/>
</dbReference>
<dbReference type="InterPro" id="IPR019740">
    <property type="entry name" value="Pyridox_Oxase_CS"/>
</dbReference>
<feature type="binding site" evidence="5">
    <location>
        <begin position="80"/>
        <end position="81"/>
    </location>
    <ligand>
        <name>FMN</name>
        <dbReference type="ChEBI" id="CHEBI:58210"/>
    </ligand>
</feature>
<dbReference type="PANTHER" id="PTHR10851:SF0">
    <property type="entry name" value="PYRIDOXINE-5'-PHOSPHATE OXIDASE"/>
    <property type="match status" value="1"/>
</dbReference>
<evidence type="ECO:0000256" key="2">
    <source>
        <dbReference type="ARBA" id="ARBA00022630"/>
    </source>
</evidence>
<evidence type="ECO:0000259" key="6">
    <source>
        <dbReference type="Pfam" id="PF01243"/>
    </source>
</evidence>
<dbReference type="GO" id="GO:0004733">
    <property type="term" value="F:pyridoxamine phosphate oxidase activity"/>
    <property type="evidence" value="ECO:0007669"/>
    <property type="project" value="UniProtKB-EC"/>
</dbReference>
<comment type="caution">
    <text evidence="8">The sequence shown here is derived from an EMBL/GenBank/DDBJ whole genome shotgun (WGS) entry which is preliminary data.</text>
</comment>
<dbReference type="EMBL" id="JAUCDY010000003">
    <property type="protein sequence ID" value="MDM7857334.1"/>
    <property type="molecule type" value="Genomic_DNA"/>
</dbReference>
<feature type="domain" description="Pyridoxamine 5'-phosphate oxidase N-terminal" evidence="6">
    <location>
        <begin position="42"/>
        <end position="162"/>
    </location>
</feature>
<feature type="binding site" evidence="5">
    <location>
        <begin position="194"/>
        <end position="196"/>
    </location>
    <ligand>
        <name>substrate</name>
    </ligand>
</feature>
<dbReference type="PROSITE" id="PS01064">
    <property type="entry name" value="PYRIDOX_OXIDASE"/>
    <property type="match status" value="1"/>
</dbReference>
<comment type="subunit">
    <text evidence="5">Homodimer.</text>
</comment>
<dbReference type="PIRSF" id="PIRSF000190">
    <property type="entry name" value="Pyd_amn-ph_oxd"/>
    <property type="match status" value="1"/>
</dbReference>
<dbReference type="RefSeq" id="WP_289409990.1">
    <property type="nucleotide sequence ID" value="NZ_JAUCDY010000003.1"/>
</dbReference>
<sequence length="216" mass="25272">MNHEELAHMRRNYIKEGLLEQHAPADPFALFDLWLEQAVATELAPTEPNAMTLATADAQGQPHCRVLLLKDFDESGFVFYTNYQSNKGLEIEKNPKAAMMFFWPVLERQVRIEGRLEKVSEQESDEYFQIRPLGSRIGAWASPQSRPLRDRAELEERVVQAQSRFQQDPPRPPYWGGYKLVANSIEFWQGRPDRLHDRLFYLKQSTNDWLRQRLAP</sequence>
<feature type="binding site" evidence="5">
    <location>
        <position position="198"/>
    </location>
    <ligand>
        <name>FMN</name>
        <dbReference type="ChEBI" id="CHEBI:58210"/>
    </ligand>
</feature>
<dbReference type="InterPro" id="IPR019576">
    <property type="entry name" value="Pyridoxamine_oxidase_dimer_C"/>
</dbReference>
<evidence type="ECO:0000313" key="9">
    <source>
        <dbReference type="Proteomes" id="UP001241056"/>
    </source>
</evidence>
<dbReference type="Pfam" id="PF01243">
    <property type="entry name" value="PNPOx_N"/>
    <property type="match status" value="1"/>
</dbReference>
<feature type="binding site" evidence="5">
    <location>
        <position position="127"/>
    </location>
    <ligand>
        <name>substrate</name>
    </ligand>
</feature>
<organism evidence="8 9">
    <name type="scientific">Thiopseudomonas acetoxidans</name>
    <dbReference type="NCBI Taxonomy" id="3041622"/>
    <lineage>
        <taxon>Bacteria</taxon>
        <taxon>Pseudomonadati</taxon>
        <taxon>Pseudomonadota</taxon>
        <taxon>Gammaproteobacteria</taxon>
        <taxon>Pseudomonadales</taxon>
        <taxon>Pseudomonadaceae</taxon>
        <taxon>Thiopseudomonas</taxon>
    </lineage>
</organism>
<feature type="binding site" evidence="5">
    <location>
        <begin position="144"/>
        <end position="145"/>
    </location>
    <ligand>
        <name>FMN</name>
        <dbReference type="ChEBI" id="CHEBI:58210"/>
    </ligand>
</feature>
<dbReference type="PANTHER" id="PTHR10851">
    <property type="entry name" value="PYRIDOXINE-5-PHOSPHATE OXIDASE"/>
    <property type="match status" value="1"/>
</dbReference>
<keyword evidence="9" id="KW-1185">Reference proteome</keyword>
<keyword evidence="3 5" id="KW-0288">FMN</keyword>
<evidence type="ECO:0000313" key="8">
    <source>
        <dbReference type="EMBL" id="MDM7857334.1"/>
    </source>
</evidence>
<dbReference type="EC" id="1.4.3.5" evidence="5"/>
<comment type="catalytic activity">
    <reaction evidence="5">
        <text>pyridoxine 5'-phosphate + O2 = pyridoxal 5'-phosphate + H2O2</text>
        <dbReference type="Rhea" id="RHEA:15149"/>
        <dbReference type="ChEBI" id="CHEBI:15379"/>
        <dbReference type="ChEBI" id="CHEBI:16240"/>
        <dbReference type="ChEBI" id="CHEBI:58589"/>
        <dbReference type="ChEBI" id="CHEBI:597326"/>
        <dbReference type="EC" id="1.4.3.5"/>
    </reaction>
</comment>
<comment type="function">
    <text evidence="5">Catalyzes the oxidation of either pyridoxine 5'-phosphate (PNP) or pyridoxamine 5'-phosphate (PMP) into pyridoxal 5'-phosphate (PLP).</text>
</comment>
<gene>
    <name evidence="5 8" type="primary">pdxH</name>
    <name evidence="8" type="ORF">QEZ41_03435</name>
</gene>
<evidence type="ECO:0000256" key="1">
    <source>
        <dbReference type="ARBA" id="ARBA00007301"/>
    </source>
</evidence>
<dbReference type="InterPro" id="IPR000659">
    <property type="entry name" value="Pyridox_Oxase"/>
</dbReference>
<feature type="domain" description="Pyridoxine 5'-phosphate oxidase dimerisation C-terminal" evidence="7">
    <location>
        <begin position="175"/>
        <end position="216"/>
    </location>
</feature>
<evidence type="ECO:0000259" key="7">
    <source>
        <dbReference type="Pfam" id="PF10590"/>
    </source>
</evidence>
<comment type="pathway">
    <text evidence="5">Cofactor metabolism; pyridoxal 5'-phosphate salvage; pyridoxal 5'-phosphate from pyridoxine 5'-phosphate: step 1/1.</text>
</comment>
<feature type="binding site" evidence="5">
    <location>
        <position position="109"/>
    </location>
    <ligand>
        <name>FMN</name>
        <dbReference type="ChEBI" id="CHEBI:58210"/>
    </ligand>
</feature>
<dbReference type="Pfam" id="PF10590">
    <property type="entry name" value="PNP_phzG_C"/>
    <property type="match status" value="1"/>
</dbReference>
<reference evidence="8 9" key="1">
    <citation type="submission" date="2023-06" db="EMBL/GenBank/DDBJ databases">
        <title>Thiopseudomonas sp. CY1220 draft genome sequence.</title>
        <authorList>
            <person name="Zhao G."/>
            <person name="An M."/>
        </authorList>
    </citation>
    <scope>NUCLEOTIDE SEQUENCE [LARGE SCALE GENOMIC DNA]</scope>
    <source>
        <strain evidence="8 9">CY1220</strain>
    </source>
</reference>
<comment type="caution">
    <text evidence="5">Lacks conserved residue(s) required for the propagation of feature annotation.</text>
</comment>
<comment type="pathway">
    <text evidence="5">Cofactor metabolism; pyridoxal 5'-phosphate salvage; pyridoxal 5'-phosphate from pyridoxamine 5'-phosphate: step 1/1.</text>
</comment>
<dbReference type="Gene3D" id="2.30.110.10">
    <property type="entry name" value="Electron Transport, Fmn-binding Protein, Chain A"/>
    <property type="match status" value="1"/>
</dbReference>
<feature type="binding site" evidence="5">
    <location>
        <position position="135"/>
    </location>
    <ligand>
        <name>substrate</name>
    </ligand>
</feature>
<protein>
    <recommendedName>
        <fullName evidence="5">Pyridoxine/pyridoxamine 5'-phosphate oxidase</fullName>
        <ecNumber evidence="5">1.4.3.5</ecNumber>
    </recommendedName>
    <alternativeName>
        <fullName evidence="5">PNP/PMP oxidase</fullName>
        <shortName evidence="5">PNPOx</shortName>
    </alternativeName>
    <alternativeName>
        <fullName evidence="5">Pyridoxal 5'-phosphate synthase</fullName>
    </alternativeName>
</protein>
<dbReference type="NCBIfam" id="NF004231">
    <property type="entry name" value="PRK05679.1"/>
    <property type="match status" value="1"/>
</dbReference>
<evidence type="ECO:0000256" key="3">
    <source>
        <dbReference type="ARBA" id="ARBA00022643"/>
    </source>
</evidence>
<feature type="binding site" evidence="5">
    <location>
        <position position="131"/>
    </location>
    <ligand>
        <name>substrate</name>
    </ligand>
</feature>
<dbReference type="NCBIfam" id="TIGR00558">
    <property type="entry name" value="pdxH"/>
    <property type="match status" value="1"/>
</dbReference>
<dbReference type="InterPro" id="IPR012349">
    <property type="entry name" value="Split_barrel_FMN-bd"/>
</dbReference>
<dbReference type="Proteomes" id="UP001241056">
    <property type="component" value="Unassembled WGS sequence"/>
</dbReference>
<comment type="cofactor">
    <cofactor evidence="5">
        <name>FMN</name>
        <dbReference type="ChEBI" id="CHEBI:58210"/>
    </cofactor>
    <text evidence="5">Binds 1 FMN per subunit.</text>
</comment>
<evidence type="ECO:0000256" key="4">
    <source>
        <dbReference type="ARBA" id="ARBA00023002"/>
    </source>
</evidence>